<dbReference type="RefSeq" id="WP_377153603.1">
    <property type="nucleotide sequence ID" value="NZ_JBHSAF010000014.1"/>
</dbReference>
<keyword evidence="3" id="KW-1185">Reference proteome</keyword>
<keyword evidence="1" id="KW-0472">Membrane</keyword>
<keyword evidence="1" id="KW-1133">Transmembrane helix</keyword>
<proteinExistence type="predicted"/>
<accession>A0ABV8CR09</accession>
<keyword evidence="1" id="KW-0812">Transmembrane</keyword>
<name>A0ABV8CR09_9GAMM</name>
<evidence type="ECO:0000313" key="2">
    <source>
        <dbReference type="EMBL" id="MFC3914583.1"/>
    </source>
</evidence>
<sequence>MSETISMLAAALIQFFFWIGVPALLLSLLCLVGLRYRSRAVLLLTLLGLFALGCFCLGLNLQGLLSGETLSLSRVGPTMIKKADGALAYWLTTGIWFTACGAGMLYCCRRFFGLCFKSG</sequence>
<dbReference type="EMBL" id="JBHSAF010000014">
    <property type="protein sequence ID" value="MFC3914583.1"/>
    <property type="molecule type" value="Genomic_DNA"/>
</dbReference>
<comment type="caution">
    <text evidence="2">The sequence shown here is derived from an EMBL/GenBank/DDBJ whole genome shotgun (WGS) entry which is preliminary data.</text>
</comment>
<feature type="transmembrane region" description="Helical" evidence="1">
    <location>
        <begin position="87"/>
        <end position="108"/>
    </location>
</feature>
<dbReference type="Proteomes" id="UP001595692">
    <property type="component" value="Unassembled WGS sequence"/>
</dbReference>
<reference evidence="3" key="1">
    <citation type="journal article" date="2019" name="Int. J. Syst. Evol. Microbiol.">
        <title>The Global Catalogue of Microorganisms (GCM) 10K type strain sequencing project: providing services to taxonomists for standard genome sequencing and annotation.</title>
        <authorList>
            <consortium name="The Broad Institute Genomics Platform"/>
            <consortium name="The Broad Institute Genome Sequencing Center for Infectious Disease"/>
            <person name="Wu L."/>
            <person name="Ma J."/>
        </authorList>
    </citation>
    <scope>NUCLEOTIDE SEQUENCE [LARGE SCALE GENOMIC DNA]</scope>
    <source>
        <strain evidence="3">CCUG 54939</strain>
    </source>
</reference>
<feature type="transmembrane region" description="Helical" evidence="1">
    <location>
        <begin position="12"/>
        <end position="34"/>
    </location>
</feature>
<protein>
    <submittedName>
        <fullName evidence="2">Uncharacterized protein</fullName>
    </submittedName>
</protein>
<evidence type="ECO:0000256" key="1">
    <source>
        <dbReference type="SAM" id="Phobius"/>
    </source>
</evidence>
<gene>
    <name evidence="2" type="ORF">ACFOSS_14095</name>
</gene>
<organism evidence="2 3">
    <name type="scientific">Pseudaeromonas sharmana</name>
    <dbReference type="NCBI Taxonomy" id="328412"/>
    <lineage>
        <taxon>Bacteria</taxon>
        <taxon>Pseudomonadati</taxon>
        <taxon>Pseudomonadota</taxon>
        <taxon>Gammaproteobacteria</taxon>
        <taxon>Aeromonadales</taxon>
        <taxon>Aeromonadaceae</taxon>
        <taxon>Pseudaeromonas</taxon>
    </lineage>
</organism>
<feature type="transmembrane region" description="Helical" evidence="1">
    <location>
        <begin position="41"/>
        <end position="67"/>
    </location>
</feature>
<evidence type="ECO:0000313" key="3">
    <source>
        <dbReference type="Proteomes" id="UP001595692"/>
    </source>
</evidence>